<dbReference type="Gramene" id="Pp3c27_5080V3.2">
    <property type="protein sequence ID" value="Pp3c27_5080V3.2"/>
    <property type="gene ID" value="Pp3c27_5080"/>
</dbReference>
<dbReference type="Pfam" id="PF07714">
    <property type="entry name" value="PK_Tyr_Ser-Thr"/>
    <property type="match status" value="1"/>
</dbReference>
<dbReference type="KEGG" id="ppp:112278390"/>
<dbReference type="AlphaFoldDB" id="A0A2K1IAS9"/>
<evidence type="ECO:0000256" key="7">
    <source>
        <dbReference type="ARBA" id="ARBA00022989"/>
    </source>
</evidence>
<dbReference type="GeneID" id="112278390"/>
<evidence type="ECO:0000256" key="6">
    <source>
        <dbReference type="ARBA" id="ARBA00022840"/>
    </source>
</evidence>
<dbReference type="InterPro" id="IPR001245">
    <property type="entry name" value="Ser-Thr/Tyr_kinase_cat_dom"/>
</dbReference>
<gene>
    <name evidence="11" type="primary">LOC112278390</name>
    <name evidence="10" type="ORF">PHYPA_030949</name>
</gene>
<reference evidence="10 12" key="1">
    <citation type="journal article" date="2008" name="Science">
        <title>The Physcomitrella genome reveals evolutionary insights into the conquest of land by plants.</title>
        <authorList>
            <person name="Rensing S."/>
            <person name="Lang D."/>
            <person name="Zimmer A."/>
            <person name="Terry A."/>
            <person name="Salamov A."/>
            <person name="Shapiro H."/>
            <person name="Nishiyama T."/>
            <person name="Perroud P.-F."/>
            <person name="Lindquist E."/>
            <person name="Kamisugi Y."/>
            <person name="Tanahashi T."/>
            <person name="Sakakibara K."/>
            <person name="Fujita T."/>
            <person name="Oishi K."/>
            <person name="Shin-I T."/>
            <person name="Kuroki Y."/>
            <person name="Toyoda A."/>
            <person name="Suzuki Y."/>
            <person name="Hashimoto A."/>
            <person name="Yamaguchi K."/>
            <person name="Sugano A."/>
            <person name="Kohara Y."/>
            <person name="Fujiyama A."/>
            <person name="Anterola A."/>
            <person name="Aoki S."/>
            <person name="Ashton N."/>
            <person name="Barbazuk W.B."/>
            <person name="Barker E."/>
            <person name="Bennetzen J."/>
            <person name="Bezanilla M."/>
            <person name="Blankenship R."/>
            <person name="Cho S.H."/>
            <person name="Dutcher S."/>
            <person name="Estelle M."/>
            <person name="Fawcett J.A."/>
            <person name="Gundlach H."/>
            <person name="Hanada K."/>
            <person name="Heyl A."/>
            <person name="Hicks K.A."/>
            <person name="Hugh J."/>
            <person name="Lohr M."/>
            <person name="Mayer K."/>
            <person name="Melkozernov A."/>
            <person name="Murata T."/>
            <person name="Nelson D."/>
            <person name="Pils B."/>
            <person name="Prigge M."/>
            <person name="Reiss B."/>
            <person name="Renner T."/>
            <person name="Rombauts S."/>
            <person name="Rushton P."/>
            <person name="Sanderfoot A."/>
            <person name="Schween G."/>
            <person name="Shiu S.-H."/>
            <person name="Stueber K."/>
            <person name="Theodoulou F.L."/>
            <person name="Tu H."/>
            <person name="Van de Peer Y."/>
            <person name="Verrier P.J."/>
            <person name="Waters E."/>
            <person name="Wood A."/>
            <person name="Yang L."/>
            <person name="Cove D."/>
            <person name="Cuming A."/>
            <person name="Hasebe M."/>
            <person name="Lucas S."/>
            <person name="Mishler D.B."/>
            <person name="Reski R."/>
            <person name="Grigoriev I."/>
            <person name="Quatrano R.S."/>
            <person name="Boore J.L."/>
        </authorList>
    </citation>
    <scope>NUCLEOTIDE SEQUENCE [LARGE SCALE GENOMIC DNA]</scope>
    <source>
        <strain evidence="11 12">cv. Gransden 2004</strain>
    </source>
</reference>
<dbReference type="InterPro" id="IPR011009">
    <property type="entry name" value="Kinase-like_dom_sf"/>
</dbReference>
<keyword evidence="6" id="KW-0067">ATP-binding</keyword>
<evidence type="ECO:0000256" key="4">
    <source>
        <dbReference type="ARBA" id="ARBA00022692"/>
    </source>
</evidence>
<protein>
    <recommendedName>
        <fullName evidence="2">non-specific serine/threonine protein kinase</fullName>
        <ecNumber evidence="2">2.7.11.1</ecNumber>
    </recommendedName>
</protein>
<dbReference type="Gramene" id="Pp3c27_5080V3.1">
    <property type="protein sequence ID" value="Pp3c27_5080V3.1"/>
    <property type="gene ID" value="Pp3c27_5080"/>
</dbReference>
<keyword evidence="7" id="KW-1133">Transmembrane helix</keyword>
<feature type="domain" description="Protein kinase" evidence="9">
    <location>
        <begin position="91"/>
        <end position="360"/>
    </location>
</feature>
<dbReference type="PANTHER" id="PTHR47982">
    <property type="entry name" value="PROLINE-RICH RECEPTOR-LIKE PROTEIN KINASE PERK4"/>
    <property type="match status" value="1"/>
</dbReference>
<dbReference type="PROSITE" id="PS50011">
    <property type="entry name" value="PROTEIN_KINASE_DOM"/>
    <property type="match status" value="1"/>
</dbReference>
<dbReference type="Proteomes" id="UP000006727">
    <property type="component" value="Chromosome 27"/>
</dbReference>
<evidence type="ECO:0000313" key="12">
    <source>
        <dbReference type="Proteomes" id="UP000006727"/>
    </source>
</evidence>
<keyword evidence="5" id="KW-0547">Nucleotide-binding</keyword>
<dbReference type="PaxDb" id="3218-PP1S276_78V6.1"/>
<evidence type="ECO:0000256" key="2">
    <source>
        <dbReference type="ARBA" id="ARBA00012513"/>
    </source>
</evidence>
<dbReference type="FunFam" id="3.30.200.20:FF:000305">
    <property type="entry name" value="PTI1-like tyrosine-protein kinase At3g15890"/>
    <property type="match status" value="1"/>
</dbReference>
<dbReference type="Gene3D" id="3.30.200.20">
    <property type="entry name" value="Phosphorylase Kinase, domain 1"/>
    <property type="match status" value="1"/>
</dbReference>
<dbReference type="InterPro" id="IPR000719">
    <property type="entry name" value="Prot_kinase_dom"/>
</dbReference>
<dbReference type="PANTHER" id="PTHR47982:SF38">
    <property type="entry name" value="PROTEIN KINASE DOMAIN-CONTAINING PROTEIN"/>
    <property type="match status" value="1"/>
</dbReference>
<reference evidence="10 12" key="2">
    <citation type="journal article" date="2018" name="Plant J.">
        <title>The Physcomitrella patens chromosome-scale assembly reveals moss genome structure and evolution.</title>
        <authorList>
            <person name="Lang D."/>
            <person name="Ullrich K.K."/>
            <person name="Murat F."/>
            <person name="Fuchs J."/>
            <person name="Jenkins J."/>
            <person name="Haas F.B."/>
            <person name="Piednoel M."/>
            <person name="Gundlach H."/>
            <person name="Van Bel M."/>
            <person name="Meyberg R."/>
            <person name="Vives C."/>
            <person name="Morata J."/>
            <person name="Symeonidi A."/>
            <person name="Hiss M."/>
            <person name="Muchero W."/>
            <person name="Kamisugi Y."/>
            <person name="Saleh O."/>
            <person name="Blanc G."/>
            <person name="Decker E.L."/>
            <person name="van Gessel N."/>
            <person name="Grimwood J."/>
            <person name="Hayes R.D."/>
            <person name="Graham S.W."/>
            <person name="Gunter L.E."/>
            <person name="McDaniel S.F."/>
            <person name="Hoernstein S.N.W."/>
            <person name="Larsson A."/>
            <person name="Li F.W."/>
            <person name="Perroud P.F."/>
            <person name="Phillips J."/>
            <person name="Ranjan P."/>
            <person name="Rokshar D.S."/>
            <person name="Rothfels C.J."/>
            <person name="Schneider L."/>
            <person name="Shu S."/>
            <person name="Stevenson D.W."/>
            <person name="Thummler F."/>
            <person name="Tillich M."/>
            <person name="Villarreal Aguilar J.C."/>
            <person name="Widiez T."/>
            <person name="Wong G.K."/>
            <person name="Wymore A."/>
            <person name="Zhang Y."/>
            <person name="Zimmer A.D."/>
            <person name="Quatrano R.S."/>
            <person name="Mayer K.F.X."/>
            <person name="Goodstein D."/>
            <person name="Casacuberta J.M."/>
            <person name="Vandepoele K."/>
            <person name="Reski R."/>
            <person name="Cuming A.C."/>
            <person name="Tuskan G.A."/>
            <person name="Maumus F."/>
            <person name="Salse J."/>
            <person name="Schmutz J."/>
            <person name="Rensing S.A."/>
        </authorList>
    </citation>
    <scope>NUCLEOTIDE SEQUENCE [LARGE SCALE GENOMIC DNA]</scope>
    <source>
        <strain evidence="11 12">cv. Gransden 2004</strain>
    </source>
</reference>
<dbReference type="FunFam" id="1.10.510.10:FF:001561">
    <property type="entry name" value="Predicted protein"/>
    <property type="match status" value="1"/>
</dbReference>
<evidence type="ECO:0000256" key="1">
    <source>
        <dbReference type="ARBA" id="ARBA00004162"/>
    </source>
</evidence>
<dbReference type="GO" id="GO:0007165">
    <property type="term" value="P:signal transduction"/>
    <property type="evidence" value="ECO:0000318"/>
    <property type="project" value="GO_Central"/>
</dbReference>
<proteinExistence type="predicted"/>
<evidence type="ECO:0000259" key="9">
    <source>
        <dbReference type="PROSITE" id="PS50011"/>
    </source>
</evidence>
<dbReference type="EMBL" id="ABEU02000027">
    <property type="protein sequence ID" value="PNR26374.1"/>
    <property type="molecule type" value="Genomic_DNA"/>
</dbReference>
<comment type="subcellular location">
    <subcellularLocation>
        <location evidence="1">Cell membrane</location>
        <topology evidence="1">Single-pass membrane protein</topology>
    </subcellularLocation>
</comment>
<dbReference type="GO" id="GO:0005524">
    <property type="term" value="F:ATP binding"/>
    <property type="evidence" value="ECO:0007669"/>
    <property type="project" value="UniProtKB-KW"/>
</dbReference>
<dbReference type="EnsemblPlants" id="Pp3c27_5080V3.2">
    <property type="protein sequence ID" value="Pp3c27_5080V3.2"/>
    <property type="gene ID" value="Pp3c27_5080"/>
</dbReference>
<dbReference type="InterPro" id="IPR047117">
    <property type="entry name" value="PERK1-13-like"/>
</dbReference>
<evidence type="ECO:0000313" key="10">
    <source>
        <dbReference type="EMBL" id="PNR26374.1"/>
    </source>
</evidence>
<evidence type="ECO:0000256" key="3">
    <source>
        <dbReference type="ARBA" id="ARBA00022679"/>
    </source>
</evidence>
<dbReference type="GO" id="GO:0005886">
    <property type="term" value="C:plasma membrane"/>
    <property type="evidence" value="ECO:0000318"/>
    <property type="project" value="GO_Central"/>
</dbReference>
<dbReference type="Gene3D" id="1.10.510.10">
    <property type="entry name" value="Transferase(Phosphotransferase) domain 1"/>
    <property type="match status" value="1"/>
</dbReference>
<organism evidence="10">
    <name type="scientific">Physcomitrium patens</name>
    <name type="common">Spreading-leaved earth moss</name>
    <name type="synonym">Physcomitrella patens</name>
    <dbReference type="NCBI Taxonomy" id="3218"/>
    <lineage>
        <taxon>Eukaryota</taxon>
        <taxon>Viridiplantae</taxon>
        <taxon>Streptophyta</taxon>
        <taxon>Embryophyta</taxon>
        <taxon>Bryophyta</taxon>
        <taxon>Bryophytina</taxon>
        <taxon>Bryopsida</taxon>
        <taxon>Funariidae</taxon>
        <taxon>Funariales</taxon>
        <taxon>Funariaceae</taxon>
        <taxon>Physcomitrium</taxon>
    </lineage>
</organism>
<name>A0A2K1IAS9_PHYPA</name>
<reference evidence="11" key="3">
    <citation type="submission" date="2020-12" db="UniProtKB">
        <authorList>
            <consortium name="EnsemblPlants"/>
        </authorList>
    </citation>
    <scope>IDENTIFICATION</scope>
</reference>
<keyword evidence="3" id="KW-0808">Transferase</keyword>
<dbReference type="GO" id="GO:0004672">
    <property type="term" value="F:protein kinase activity"/>
    <property type="evidence" value="ECO:0000318"/>
    <property type="project" value="GO_Central"/>
</dbReference>
<dbReference type="GO" id="GO:0004674">
    <property type="term" value="F:protein serine/threonine kinase activity"/>
    <property type="evidence" value="ECO:0007669"/>
    <property type="project" value="UniProtKB-EC"/>
</dbReference>
<keyword evidence="4" id="KW-0812">Transmembrane</keyword>
<dbReference type="SUPFAM" id="SSF56112">
    <property type="entry name" value="Protein kinase-like (PK-like)"/>
    <property type="match status" value="1"/>
</dbReference>
<dbReference type="EC" id="2.7.11.1" evidence="2"/>
<sequence length="378" mass="42175">MQSVRVLVVVSHLSSEDRDAIESVSLSGTRCGAVDKLYAREKMARSNFWAKYWCYRPFDHSSLCRPIGGVKRPGAWRRFSLGELCAATNNFNYDNKLGEGVIGSVYWGQLASGDQIAVKRLKVWSAKADRDFAVEIEILGRVRHKNLLSLLGYCAEGQERLIVYEYMPNFSLYSHLHGHLAVDSTMDWAQRMNIALGTAEALAYLHHSATPNITHRNLKSSNILLDDKLNPLVADFGLAMLIPEVTAPKAISVYSDSKSGKASEIWDVFSFGVLLMELISGKKRAGQLVSGEKQAIREWAEPLLQEGQFHNLLDAKLQGNYREDKLARLVQIAALCLQSEAEEGPSMQDVVEMLQGTQDLDKSHHGKDGLHLEDACHF</sequence>
<evidence type="ECO:0000313" key="11">
    <source>
        <dbReference type="EnsemblPlants" id="Pp3c27_5080V3.1"/>
    </source>
</evidence>
<accession>A0A2K1IAS9</accession>
<evidence type="ECO:0000256" key="8">
    <source>
        <dbReference type="ARBA" id="ARBA00023136"/>
    </source>
</evidence>
<dbReference type="RefSeq" id="XP_024367565.1">
    <property type="nucleotide sequence ID" value="XM_024511797.2"/>
</dbReference>
<keyword evidence="8" id="KW-0472">Membrane</keyword>
<dbReference type="EnsemblPlants" id="Pp3c27_5080V3.1">
    <property type="protein sequence ID" value="Pp3c27_5080V3.1"/>
    <property type="gene ID" value="Pp3c27_5080"/>
</dbReference>
<keyword evidence="12" id="KW-1185">Reference proteome</keyword>
<dbReference type="OrthoDB" id="4062651at2759"/>
<evidence type="ECO:0000256" key="5">
    <source>
        <dbReference type="ARBA" id="ARBA00022741"/>
    </source>
</evidence>